<organism evidence="1 2">
    <name type="scientific">Ornithobacterium rhinotracheale</name>
    <dbReference type="NCBI Taxonomy" id="28251"/>
    <lineage>
        <taxon>Bacteria</taxon>
        <taxon>Pseudomonadati</taxon>
        <taxon>Bacteroidota</taxon>
        <taxon>Flavobacteriia</taxon>
        <taxon>Flavobacteriales</taxon>
        <taxon>Weeksellaceae</taxon>
        <taxon>Ornithobacterium</taxon>
    </lineage>
</organism>
<dbReference type="AlphaFoldDB" id="A0A3R5XT67"/>
<dbReference type="Proteomes" id="UP000287701">
    <property type="component" value="Chromosome"/>
</dbReference>
<evidence type="ECO:0000313" key="1">
    <source>
        <dbReference type="EMBL" id="QAR30537.1"/>
    </source>
</evidence>
<proteinExistence type="predicted"/>
<dbReference type="EMBL" id="CP035107">
    <property type="protein sequence ID" value="QAR30537.1"/>
    <property type="molecule type" value="Genomic_DNA"/>
</dbReference>
<protein>
    <submittedName>
        <fullName evidence="1">Uncharacterized protein</fullName>
    </submittedName>
</protein>
<evidence type="ECO:0000313" key="2">
    <source>
        <dbReference type="Proteomes" id="UP000287701"/>
    </source>
</evidence>
<dbReference type="OrthoDB" id="2720680at2"/>
<gene>
    <name evidence="1" type="ORF">EQP59_03790</name>
</gene>
<accession>A0A3R5XT67</accession>
<sequence>MESEKQLKIYENMNFYNRYERLSEKYQLENRFENYANENVIALYQELGYKAKHIKKNNFFKIEEKIENIKFYFHTCLKYGNTELIMGASDMEKNEFLLGGPFAHISKEIEILKNIEKEGYIRSPKFSNYEDLYEILKVTLHIYEDFKREVLKLSSKEVKFLKI</sequence>
<name>A0A3R5XT67_ORNRH</name>
<reference evidence="1 2" key="1">
    <citation type="submission" date="2019-01" db="EMBL/GenBank/DDBJ databases">
        <title>Whole Genome of Ornithobacterium rhinotracheale FARPER-174b.</title>
        <authorList>
            <person name="Tataje-Lavanda L.A."/>
            <person name="Montalvan A."/>
            <person name="Montesinos R."/>
            <person name="Zimic M."/>
            <person name="Fernandez-Sanchez M."/>
            <person name="Fernandez-Diaz M."/>
        </authorList>
    </citation>
    <scope>NUCLEOTIDE SEQUENCE [LARGE SCALE GENOMIC DNA]</scope>
    <source>
        <strain evidence="1 2">FARPER-174b</strain>
    </source>
</reference>
<dbReference type="RefSeq" id="WP_128501025.1">
    <property type="nucleotide sequence ID" value="NZ_CP035107.1"/>
</dbReference>